<comment type="subcellular location">
    <subcellularLocation>
        <location evidence="1">Endomembrane system</location>
        <topology evidence="1">Multi-pass membrane protein</topology>
    </subcellularLocation>
</comment>
<keyword evidence="6 7" id="KW-0472">Membrane</keyword>
<evidence type="ECO:0000313" key="9">
    <source>
        <dbReference type="Proteomes" id="UP000241890"/>
    </source>
</evidence>
<gene>
    <name evidence="8" type="ORF">FCC1311_073952</name>
</gene>
<keyword evidence="5 7" id="KW-1133">Transmembrane helix</keyword>
<evidence type="ECO:0000256" key="5">
    <source>
        <dbReference type="ARBA" id="ARBA00022989"/>
    </source>
</evidence>
<evidence type="ECO:0000256" key="7">
    <source>
        <dbReference type="RuleBase" id="RU361113"/>
    </source>
</evidence>
<feature type="transmembrane region" description="Helical" evidence="7">
    <location>
        <begin position="325"/>
        <end position="341"/>
    </location>
</feature>
<dbReference type="GO" id="GO:0016020">
    <property type="term" value="C:membrane"/>
    <property type="evidence" value="ECO:0007669"/>
    <property type="project" value="UniProtKB-UniRule"/>
</dbReference>
<evidence type="ECO:0000313" key="8">
    <source>
        <dbReference type="EMBL" id="GBG31174.1"/>
    </source>
</evidence>
<evidence type="ECO:0000256" key="2">
    <source>
        <dbReference type="ARBA" id="ARBA00007467"/>
    </source>
</evidence>
<dbReference type="InParanoid" id="A0A2R5GTG0"/>
<dbReference type="PANTHER" id="PTHR10981">
    <property type="entry name" value="BATTENIN"/>
    <property type="match status" value="1"/>
</dbReference>
<dbReference type="EMBL" id="BEYU01000092">
    <property type="protein sequence ID" value="GBG31174.1"/>
    <property type="molecule type" value="Genomic_DNA"/>
</dbReference>
<comment type="caution">
    <text evidence="8">The sequence shown here is derived from an EMBL/GenBank/DDBJ whole genome shotgun (WGS) entry which is preliminary data.</text>
</comment>
<feature type="transmembrane region" description="Helical" evidence="7">
    <location>
        <begin position="20"/>
        <end position="43"/>
    </location>
</feature>
<dbReference type="Pfam" id="PF02487">
    <property type="entry name" value="CLN3"/>
    <property type="match status" value="1"/>
</dbReference>
<feature type="transmembrane region" description="Helical" evidence="7">
    <location>
        <begin position="150"/>
        <end position="171"/>
    </location>
</feature>
<evidence type="ECO:0000256" key="4">
    <source>
        <dbReference type="ARBA" id="ARBA00022692"/>
    </source>
</evidence>
<feature type="transmembrane region" description="Helical" evidence="7">
    <location>
        <begin position="296"/>
        <end position="313"/>
    </location>
</feature>
<evidence type="ECO:0000256" key="3">
    <source>
        <dbReference type="ARBA" id="ARBA00022448"/>
    </source>
</evidence>
<dbReference type="GO" id="GO:0012505">
    <property type="term" value="C:endomembrane system"/>
    <property type="evidence" value="ECO:0007669"/>
    <property type="project" value="UniProtKB-SubCell"/>
</dbReference>
<keyword evidence="3" id="KW-0813">Transport</keyword>
<accession>A0A2R5GTG0</accession>
<feature type="transmembrane region" description="Helical" evidence="7">
    <location>
        <begin position="347"/>
        <end position="369"/>
    </location>
</feature>
<keyword evidence="9" id="KW-1185">Reference proteome</keyword>
<comment type="similarity">
    <text evidence="2 7">Belongs to the battenin family.</text>
</comment>
<dbReference type="OrthoDB" id="5965864at2759"/>
<dbReference type="AlphaFoldDB" id="A0A2R5GTG0"/>
<feature type="transmembrane region" description="Helical" evidence="7">
    <location>
        <begin position="64"/>
        <end position="83"/>
    </location>
</feature>
<organism evidence="8 9">
    <name type="scientific">Hondaea fermentalgiana</name>
    <dbReference type="NCBI Taxonomy" id="2315210"/>
    <lineage>
        <taxon>Eukaryota</taxon>
        <taxon>Sar</taxon>
        <taxon>Stramenopiles</taxon>
        <taxon>Bigyra</taxon>
        <taxon>Labyrinthulomycetes</taxon>
        <taxon>Thraustochytrida</taxon>
        <taxon>Thraustochytriidae</taxon>
        <taxon>Hondaea</taxon>
    </lineage>
</organism>
<reference evidence="8 9" key="1">
    <citation type="submission" date="2017-12" db="EMBL/GenBank/DDBJ databases">
        <title>Sequencing, de novo assembly and annotation of complete genome of a new Thraustochytrid species, strain FCC1311.</title>
        <authorList>
            <person name="Sedici K."/>
            <person name="Godart F."/>
            <person name="Aiese Cigliano R."/>
            <person name="Sanseverino W."/>
            <person name="Barakat M."/>
            <person name="Ortet P."/>
            <person name="Marechal E."/>
            <person name="Cagnac O."/>
            <person name="Amato A."/>
        </authorList>
    </citation>
    <scope>NUCLEOTIDE SEQUENCE [LARGE SCALE GENOMIC DNA]</scope>
</reference>
<dbReference type="GO" id="GO:0051453">
    <property type="term" value="P:regulation of intracellular pH"/>
    <property type="evidence" value="ECO:0007669"/>
    <property type="project" value="TreeGrafter"/>
</dbReference>
<proteinExistence type="inferred from homology"/>
<dbReference type="SUPFAM" id="SSF103473">
    <property type="entry name" value="MFS general substrate transporter"/>
    <property type="match status" value="1"/>
</dbReference>
<evidence type="ECO:0000256" key="6">
    <source>
        <dbReference type="ARBA" id="ARBA00023136"/>
    </source>
</evidence>
<dbReference type="Proteomes" id="UP000241890">
    <property type="component" value="Unassembled WGS sequence"/>
</dbReference>
<feature type="transmembrane region" description="Helical" evidence="7">
    <location>
        <begin position="258"/>
        <end position="276"/>
    </location>
</feature>
<dbReference type="GO" id="GO:0005773">
    <property type="term" value="C:vacuole"/>
    <property type="evidence" value="ECO:0007669"/>
    <property type="project" value="UniProtKB-ARBA"/>
</dbReference>
<evidence type="ECO:0000256" key="1">
    <source>
        <dbReference type="ARBA" id="ARBA00004127"/>
    </source>
</evidence>
<dbReference type="InterPro" id="IPR036259">
    <property type="entry name" value="MFS_trans_sf"/>
</dbReference>
<sequence>MAGPGGAAAAFWLLGLLNNSIFVVLNAGATLIVPGGVGVIYLCNNLPNLVVTVSGPYWFHRVAYRRRVLLCGASFATGVSLVALAKPVWLRLLGVMVGSFAQGLGEASMLARTSFYGRTEITAWSSGTGFAGIFGYAWKALFVDLCGLTFNATLLLANVLPLAFVMVYFGVLYRTQTSLQVVDDDVENDEAACFVETNGRLSEACANSYLRMSDENDDSADCVQGTTSTPMLTTTTTPTADLADPSSFGERLRLFSSLWPFTVPLFVVYIAEYAMQSGTWAAMGFPVHDKGARDKFYLYSNWLYQVGVFLSRSSGGLFRLSLRQLWVIPLLQFGLLVFFIWDAVVHVWWNASVLILCLLVGMFGGAIYVHAMLLMEQRLPSGAQEFAMASAAGAATTGTALANVLGIIIQGCLFAANDITDQGPPLFTCGREKWDL</sequence>
<dbReference type="PANTHER" id="PTHR10981:SF0">
    <property type="entry name" value="BATTENIN"/>
    <property type="match status" value="1"/>
</dbReference>
<dbReference type="PRINTS" id="PR01315">
    <property type="entry name" value="BATTENIN"/>
</dbReference>
<protein>
    <submittedName>
        <fullName evidence="8">Protein BTN1</fullName>
    </submittedName>
</protein>
<keyword evidence="4 7" id="KW-0812">Transmembrane</keyword>
<name>A0A2R5GTG0_9STRA</name>
<dbReference type="InterPro" id="IPR003492">
    <property type="entry name" value="Battenin_disease_Cln3"/>
</dbReference>